<sequence>MTSARACRACRRPLTAPSPDGYGPKCRRKHRQPPDVQAHGGDLFTLAQQPRPAPIAHPTLDDADQEQQPT</sequence>
<dbReference type="AlphaFoldDB" id="A0A3M0I2Z9"/>
<keyword evidence="3" id="KW-1185">Reference proteome</keyword>
<feature type="compositionally biased region" description="Acidic residues" evidence="1">
    <location>
        <begin position="61"/>
        <end position="70"/>
    </location>
</feature>
<dbReference type="Proteomes" id="UP000270471">
    <property type="component" value="Unassembled WGS sequence"/>
</dbReference>
<protein>
    <submittedName>
        <fullName evidence="2">Uncharacterized protein</fullName>
    </submittedName>
</protein>
<evidence type="ECO:0000313" key="3">
    <source>
        <dbReference type="Proteomes" id="UP000270471"/>
    </source>
</evidence>
<dbReference type="EMBL" id="PENI01000015">
    <property type="protein sequence ID" value="RMB83667.1"/>
    <property type="molecule type" value="Genomic_DNA"/>
</dbReference>
<evidence type="ECO:0000256" key="1">
    <source>
        <dbReference type="SAM" id="MobiDB-lite"/>
    </source>
</evidence>
<name>A0A3M0I2Z9_9ACTN</name>
<comment type="caution">
    <text evidence="2">The sequence shown here is derived from an EMBL/GenBank/DDBJ whole genome shotgun (WGS) entry which is preliminary data.</text>
</comment>
<dbReference type="RefSeq" id="WP_121891668.1">
    <property type="nucleotide sequence ID" value="NZ_PENI01000015.1"/>
</dbReference>
<evidence type="ECO:0000313" key="2">
    <source>
        <dbReference type="EMBL" id="RMB83667.1"/>
    </source>
</evidence>
<proteinExistence type="predicted"/>
<reference evidence="2 3" key="1">
    <citation type="submission" date="2017-11" db="EMBL/GenBank/DDBJ databases">
        <title>Draft genome of actinobacteria isolated from guarana (Paullinia cupana (Mart.) Ducke.</title>
        <authorList>
            <person name="Siqueira K.A."/>
            <person name="Liotti R.G."/>
            <person name="Mendes T.A.O."/>
            <person name="Soares M.A."/>
        </authorList>
    </citation>
    <scope>NUCLEOTIDE SEQUENCE [LARGE SCALE GENOMIC DNA]</scope>
    <source>
        <strain evidence="2 3">193</strain>
    </source>
</reference>
<organism evidence="2 3">
    <name type="scientific">Streptomyces shenzhenensis</name>
    <dbReference type="NCBI Taxonomy" id="943815"/>
    <lineage>
        <taxon>Bacteria</taxon>
        <taxon>Bacillati</taxon>
        <taxon>Actinomycetota</taxon>
        <taxon>Actinomycetes</taxon>
        <taxon>Kitasatosporales</taxon>
        <taxon>Streptomycetaceae</taxon>
        <taxon>Streptomyces</taxon>
    </lineage>
</organism>
<feature type="region of interest" description="Disordered" evidence="1">
    <location>
        <begin position="1"/>
        <end position="70"/>
    </location>
</feature>
<accession>A0A3M0I2Z9</accession>
<gene>
    <name evidence="2" type="ORF">CTZ28_23405</name>
</gene>
<dbReference type="OrthoDB" id="3213965at2"/>